<sequence>MVEQNEENIAYVFSLLMKKHGKLTQSKAVRQLKNLLDAIELFVSEKEFWELTEVHETIEMMDLEEFEQWKKIANQFFLTVSN</sequence>
<proteinExistence type="predicted"/>
<name>A0A7X1Z6G3_9LACT</name>
<accession>A0A7X1Z6G3</accession>
<protein>
    <submittedName>
        <fullName evidence="1">Uncharacterized protein</fullName>
    </submittedName>
</protein>
<organism evidence="1 2">
    <name type="scientific">Lactococcus hircilactis</name>
    <dbReference type="NCBI Taxonomy" id="1494462"/>
    <lineage>
        <taxon>Bacteria</taxon>
        <taxon>Bacillati</taxon>
        <taxon>Bacillota</taxon>
        <taxon>Bacilli</taxon>
        <taxon>Lactobacillales</taxon>
        <taxon>Streptococcaceae</taxon>
        <taxon>Lactococcus</taxon>
    </lineage>
</organism>
<dbReference type="Proteomes" id="UP000439550">
    <property type="component" value="Unassembled WGS sequence"/>
</dbReference>
<keyword evidence="2" id="KW-1185">Reference proteome</keyword>
<reference evidence="1 2" key="1">
    <citation type="submission" date="2019-10" db="EMBL/GenBank/DDBJ databases">
        <authorList>
            <person name="Dong K."/>
        </authorList>
    </citation>
    <scope>NUCLEOTIDE SEQUENCE [LARGE SCALE GENOMIC DNA]</scope>
    <source>
        <strain evidence="1 2">DSM 28960</strain>
    </source>
</reference>
<gene>
    <name evidence="1" type="ORF">GHI93_00210</name>
</gene>
<dbReference type="RefSeq" id="WP_153494512.1">
    <property type="nucleotide sequence ID" value="NZ_CBCRWP010000001.1"/>
</dbReference>
<dbReference type="AlphaFoldDB" id="A0A7X1Z6G3"/>
<dbReference type="OrthoDB" id="9881553at2"/>
<dbReference type="EMBL" id="WITJ01000001">
    <property type="protein sequence ID" value="MQW38373.1"/>
    <property type="molecule type" value="Genomic_DNA"/>
</dbReference>
<comment type="caution">
    <text evidence="1">The sequence shown here is derived from an EMBL/GenBank/DDBJ whole genome shotgun (WGS) entry which is preliminary data.</text>
</comment>
<evidence type="ECO:0000313" key="2">
    <source>
        <dbReference type="Proteomes" id="UP000439550"/>
    </source>
</evidence>
<evidence type="ECO:0000313" key="1">
    <source>
        <dbReference type="EMBL" id="MQW38373.1"/>
    </source>
</evidence>